<dbReference type="RefSeq" id="WP_379478635.1">
    <property type="nucleotide sequence ID" value="NZ_BMRC01000010.1"/>
</dbReference>
<keyword evidence="2" id="KW-1185">Reference proteome</keyword>
<sequence>MYYLLLLWEISRRIKGVKSFLVARLHVDLRRQASALCAVR</sequence>
<evidence type="ECO:0000313" key="2">
    <source>
        <dbReference type="Proteomes" id="UP001589647"/>
    </source>
</evidence>
<comment type="caution">
    <text evidence="1">The sequence shown here is derived from an EMBL/GenBank/DDBJ whole genome shotgun (WGS) entry which is preliminary data.</text>
</comment>
<accession>A0ABV5IP42</accession>
<name>A0ABV5IP42_9ACTN</name>
<dbReference type="InterPro" id="IPR049979">
    <property type="entry name" value="Cys_resp_CS_actino"/>
</dbReference>
<dbReference type="NCBIfam" id="NF042934">
    <property type="entry name" value="cis_reg_atten"/>
    <property type="match status" value="1"/>
</dbReference>
<organism evidence="1 2">
    <name type="scientific">Nonomuraea spiralis</name>
    <dbReference type="NCBI Taxonomy" id="46182"/>
    <lineage>
        <taxon>Bacteria</taxon>
        <taxon>Bacillati</taxon>
        <taxon>Actinomycetota</taxon>
        <taxon>Actinomycetes</taxon>
        <taxon>Streptosporangiales</taxon>
        <taxon>Streptosporangiaceae</taxon>
        <taxon>Nonomuraea</taxon>
    </lineage>
</organism>
<evidence type="ECO:0000313" key="1">
    <source>
        <dbReference type="EMBL" id="MFB9205670.1"/>
    </source>
</evidence>
<proteinExistence type="predicted"/>
<gene>
    <name evidence="1" type="ORF">ACFFV7_31055</name>
</gene>
<reference evidence="1 2" key="1">
    <citation type="submission" date="2024-09" db="EMBL/GenBank/DDBJ databases">
        <authorList>
            <person name="Sun Q."/>
            <person name="Mori K."/>
        </authorList>
    </citation>
    <scope>NUCLEOTIDE SEQUENCE [LARGE SCALE GENOMIC DNA]</scope>
    <source>
        <strain evidence="1 2">CCM 3426</strain>
    </source>
</reference>
<protein>
    <submittedName>
        <fullName evidence="1">Leader peptide</fullName>
    </submittedName>
</protein>
<dbReference type="Proteomes" id="UP001589647">
    <property type="component" value="Unassembled WGS sequence"/>
</dbReference>
<dbReference type="EMBL" id="JBHMEI010000030">
    <property type="protein sequence ID" value="MFB9205670.1"/>
    <property type="molecule type" value="Genomic_DNA"/>
</dbReference>